<keyword evidence="1" id="KW-0813">Transport</keyword>
<dbReference type="VEuPathDB" id="CryptoDB:ChTU502y2012_410g0040"/>
<dbReference type="PANTHER" id="PTHR10219">
    <property type="entry name" value="GLYCOLIPID TRANSFER PROTEIN-RELATED"/>
    <property type="match status" value="1"/>
</dbReference>
<dbReference type="GO" id="GO:1902388">
    <property type="term" value="F:ceramide 1-phosphate transfer activity"/>
    <property type="evidence" value="ECO:0007669"/>
    <property type="project" value="TreeGrafter"/>
</dbReference>
<dbReference type="PANTHER" id="PTHR10219:SF25">
    <property type="entry name" value="PLECKSTRIN HOMOLOGY DOMAIN-CONTAINING FAMILY A MEMBER 8"/>
    <property type="match status" value="1"/>
</dbReference>
<dbReference type="Pfam" id="PF08718">
    <property type="entry name" value="GLTP"/>
    <property type="match status" value="1"/>
</dbReference>
<dbReference type="AlphaFoldDB" id="A0A0S4TH31"/>
<dbReference type="InterPro" id="IPR036497">
    <property type="entry name" value="GLTP_sf"/>
</dbReference>
<gene>
    <name evidence="3" type="ORF">CHUDEA5_3550</name>
</gene>
<dbReference type="OrthoDB" id="205255at2759"/>
<dbReference type="GO" id="GO:1902387">
    <property type="term" value="F:ceramide 1-phosphate binding"/>
    <property type="evidence" value="ECO:0007669"/>
    <property type="project" value="TreeGrafter"/>
</dbReference>
<dbReference type="EMBL" id="LN877951">
    <property type="protein sequence ID" value="CUV06427.1"/>
    <property type="molecule type" value="Genomic_DNA"/>
</dbReference>
<protein>
    <recommendedName>
        <fullName evidence="2">Glycolipid transfer protein domain-containing protein</fullName>
    </recommendedName>
</protein>
<evidence type="ECO:0000259" key="2">
    <source>
        <dbReference type="Pfam" id="PF08718"/>
    </source>
</evidence>
<dbReference type="VEuPathDB" id="CryptoDB:GY17_00001638"/>
<proteinExistence type="predicted"/>
<name>A0A0S4TH31_CRYHO</name>
<dbReference type="GO" id="GO:0005829">
    <property type="term" value="C:cytosol"/>
    <property type="evidence" value="ECO:0007669"/>
    <property type="project" value="TreeGrafter"/>
</dbReference>
<dbReference type="InterPro" id="IPR014830">
    <property type="entry name" value="Glycolipid_transfer_prot_dom"/>
</dbReference>
<evidence type="ECO:0000313" key="3">
    <source>
        <dbReference type="EMBL" id="CUV06427.1"/>
    </source>
</evidence>
<dbReference type="VEuPathDB" id="CryptoDB:Chro.50017"/>
<dbReference type="Gene3D" id="1.10.3520.10">
    <property type="entry name" value="Glycolipid transfer protein"/>
    <property type="match status" value="1"/>
</dbReference>
<reference evidence="3" key="1">
    <citation type="submission" date="2015-08" db="EMBL/GenBank/DDBJ databases">
        <authorList>
            <person name="Babu N.S."/>
            <person name="Beckwith C.J."/>
            <person name="Beseler K.G."/>
            <person name="Brison A."/>
            <person name="Carone J.V."/>
            <person name="Caskin T.P."/>
            <person name="Diamond M."/>
            <person name="Durham M.E."/>
            <person name="Foxe J.M."/>
            <person name="Go M."/>
            <person name="Henderson B.A."/>
            <person name="Jones I.B."/>
            <person name="McGettigan J.A."/>
            <person name="Micheletti S.J."/>
            <person name="Nasrallah M.E."/>
            <person name="Ortiz D."/>
            <person name="Piller C.R."/>
            <person name="Privatt S.R."/>
            <person name="Schneider S.L."/>
            <person name="Sharp S."/>
            <person name="Smith T.C."/>
            <person name="Stanton J.D."/>
            <person name="Ullery H.E."/>
            <person name="Wilson R.J."/>
            <person name="Serrano M.G."/>
            <person name="Buck G."/>
            <person name="Lee V."/>
            <person name="Wang Y."/>
            <person name="Carvalho R."/>
            <person name="Voegtly L."/>
            <person name="Shi R."/>
            <person name="Duckworth R."/>
            <person name="Johnson A."/>
            <person name="Loviza R."/>
            <person name="Walstead R."/>
            <person name="Shah Z."/>
            <person name="Kiflezghi M."/>
            <person name="Wade K."/>
            <person name="Ball S.L."/>
            <person name="Bradley K.W."/>
            <person name="Asai D.J."/>
            <person name="Bowman C.A."/>
            <person name="Russell D.A."/>
            <person name="Pope W.H."/>
            <person name="Jacobs-Sera D."/>
            <person name="Hendrix R.W."/>
            <person name="Hatfull G.F."/>
        </authorList>
    </citation>
    <scope>NUCLEOTIDE SEQUENCE [LARGE SCALE GENOMIC DNA]</scope>
</reference>
<sequence>MNGLEICNSQRELVQNSKRIFHTKDSHLKSYPNLECITTAFRNSVIYSEKVNNPPVPLFEQFCKAAVLYSDFYQFALGENFVCNLLRNDIKNNSSQAMEAWKRESSDAKSVEEFLNSQIKIHTLDKIRSNPSSAIIKFLWTVRTTNFIQYFIENLISTTGEDLHCSARDAYNKSLRPYHGYVKVGIAIMAFKLVPSKTNLILSLGYPDIDSGITALRKLSSASRPCIDQINALIEKYGCNFQNKV</sequence>
<dbReference type="VEuPathDB" id="CryptoDB:CHUDEA5_3550"/>
<dbReference type="Proteomes" id="UP000199752">
    <property type="component" value="Chromosome 5"/>
</dbReference>
<organism evidence="3">
    <name type="scientific">Cryptosporidium hominis</name>
    <dbReference type="NCBI Taxonomy" id="237895"/>
    <lineage>
        <taxon>Eukaryota</taxon>
        <taxon>Sar</taxon>
        <taxon>Alveolata</taxon>
        <taxon>Apicomplexa</taxon>
        <taxon>Conoidasida</taxon>
        <taxon>Coccidia</taxon>
        <taxon>Eucoccidiorida</taxon>
        <taxon>Eimeriorina</taxon>
        <taxon>Cryptosporidiidae</taxon>
        <taxon>Cryptosporidium</taxon>
    </lineage>
</organism>
<evidence type="ECO:0000256" key="1">
    <source>
        <dbReference type="ARBA" id="ARBA00022448"/>
    </source>
</evidence>
<dbReference type="GO" id="GO:0016020">
    <property type="term" value="C:membrane"/>
    <property type="evidence" value="ECO:0007669"/>
    <property type="project" value="TreeGrafter"/>
</dbReference>
<dbReference type="SUPFAM" id="SSF110004">
    <property type="entry name" value="Glycolipid transfer protein, GLTP"/>
    <property type="match status" value="1"/>
</dbReference>
<feature type="domain" description="Glycolipid transfer protein" evidence="2">
    <location>
        <begin position="59"/>
        <end position="204"/>
    </location>
</feature>
<accession>A0A0S4TH31</accession>